<gene>
    <name evidence="1" type="ORF">LshimejAT787_0503910</name>
</gene>
<evidence type="ECO:0000313" key="2">
    <source>
        <dbReference type="Proteomes" id="UP001063166"/>
    </source>
</evidence>
<evidence type="ECO:0000313" key="1">
    <source>
        <dbReference type="EMBL" id="GLB38526.1"/>
    </source>
</evidence>
<dbReference type="AlphaFoldDB" id="A0A9P3PMS3"/>
<comment type="caution">
    <text evidence="1">The sequence shown here is derived from an EMBL/GenBank/DDBJ whole genome shotgun (WGS) entry which is preliminary data.</text>
</comment>
<reference evidence="1" key="1">
    <citation type="submission" date="2022-07" db="EMBL/GenBank/DDBJ databases">
        <title>The genome of Lyophyllum shimeji provides insight into the initial evolution of ectomycorrhizal fungal genome.</title>
        <authorList>
            <person name="Kobayashi Y."/>
            <person name="Shibata T."/>
            <person name="Hirakawa H."/>
            <person name="Shigenobu S."/>
            <person name="Nishiyama T."/>
            <person name="Yamada A."/>
            <person name="Hasebe M."/>
            <person name="Kawaguchi M."/>
        </authorList>
    </citation>
    <scope>NUCLEOTIDE SEQUENCE</scope>
    <source>
        <strain evidence="1">AT787</strain>
    </source>
</reference>
<dbReference type="Proteomes" id="UP001063166">
    <property type="component" value="Unassembled WGS sequence"/>
</dbReference>
<keyword evidence="2" id="KW-1185">Reference proteome</keyword>
<protein>
    <submittedName>
        <fullName evidence="1">Uncharacterized protein</fullName>
    </submittedName>
</protein>
<proteinExistence type="predicted"/>
<name>A0A9P3PMS3_LYOSH</name>
<sequence length="75" mass="8172">MSQFRTMVLLHMAMPDAPVHMLSLILALIPISLDMQNSWNSKTGLTSPPTGVCMTTDGSAKTAKSGRVSIRLRRT</sequence>
<organism evidence="1 2">
    <name type="scientific">Lyophyllum shimeji</name>
    <name type="common">Hon-shimeji</name>
    <name type="synonym">Tricholoma shimeji</name>
    <dbReference type="NCBI Taxonomy" id="47721"/>
    <lineage>
        <taxon>Eukaryota</taxon>
        <taxon>Fungi</taxon>
        <taxon>Dikarya</taxon>
        <taxon>Basidiomycota</taxon>
        <taxon>Agaricomycotina</taxon>
        <taxon>Agaricomycetes</taxon>
        <taxon>Agaricomycetidae</taxon>
        <taxon>Agaricales</taxon>
        <taxon>Tricholomatineae</taxon>
        <taxon>Lyophyllaceae</taxon>
        <taxon>Lyophyllum</taxon>
    </lineage>
</organism>
<dbReference type="EMBL" id="BRPK01000005">
    <property type="protein sequence ID" value="GLB38526.1"/>
    <property type="molecule type" value="Genomic_DNA"/>
</dbReference>
<accession>A0A9P3PMS3</accession>